<dbReference type="Pfam" id="PF13833">
    <property type="entry name" value="EF-hand_8"/>
    <property type="match status" value="1"/>
</dbReference>
<dbReference type="PROSITE" id="PS00018">
    <property type="entry name" value="EF_HAND_1"/>
    <property type="match status" value="1"/>
</dbReference>
<keyword evidence="2" id="KW-0963">Cytoplasm</keyword>
<dbReference type="PROSITE" id="PS50222">
    <property type="entry name" value="EF_HAND_2"/>
    <property type="match status" value="1"/>
</dbReference>
<organism evidence="8 9">
    <name type="scientific">Rhodosorus marinus</name>
    <dbReference type="NCBI Taxonomy" id="101924"/>
    <lineage>
        <taxon>Eukaryota</taxon>
        <taxon>Rhodophyta</taxon>
        <taxon>Stylonematophyceae</taxon>
        <taxon>Stylonematales</taxon>
        <taxon>Stylonemataceae</taxon>
        <taxon>Rhodosorus</taxon>
    </lineage>
</organism>
<dbReference type="Proteomes" id="UP001157974">
    <property type="component" value="Unassembled WGS sequence"/>
</dbReference>
<feature type="compositionally biased region" description="Pro residues" evidence="6">
    <location>
        <begin position="40"/>
        <end position="53"/>
    </location>
</feature>
<keyword evidence="5" id="KW-0106">Calcium</keyword>
<feature type="domain" description="EF-hand" evidence="7">
    <location>
        <begin position="127"/>
        <end position="162"/>
    </location>
</feature>
<evidence type="ECO:0000256" key="4">
    <source>
        <dbReference type="ARBA" id="ARBA00022737"/>
    </source>
</evidence>
<dbReference type="PANTHER" id="PTHR46212">
    <property type="entry name" value="PEFLIN"/>
    <property type="match status" value="1"/>
</dbReference>
<dbReference type="PANTHER" id="PTHR46212:SF3">
    <property type="entry name" value="GH27120P"/>
    <property type="match status" value="1"/>
</dbReference>
<feature type="region of interest" description="Disordered" evidence="6">
    <location>
        <begin position="1"/>
        <end position="72"/>
    </location>
</feature>
<dbReference type="InterPro" id="IPR002048">
    <property type="entry name" value="EF_hand_dom"/>
</dbReference>
<proteinExistence type="predicted"/>
<dbReference type="SUPFAM" id="SSF47473">
    <property type="entry name" value="EF-hand"/>
    <property type="match status" value="1"/>
</dbReference>
<reference evidence="8 9" key="1">
    <citation type="journal article" date="2023" name="Nat. Commun.">
        <title>Origin of minicircular mitochondrial genomes in red algae.</title>
        <authorList>
            <person name="Lee Y."/>
            <person name="Cho C.H."/>
            <person name="Lee Y.M."/>
            <person name="Park S.I."/>
            <person name="Yang J.H."/>
            <person name="West J.A."/>
            <person name="Bhattacharya D."/>
            <person name="Yoon H.S."/>
        </authorList>
    </citation>
    <scope>NUCLEOTIDE SEQUENCE [LARGE SCALE GENOMIC DNA]</scope>
    <source>
        <strain evidence="8 9">CCMP1338</strain>
        <tissue evidence="8">Whole cell</tissue>
    </source>
</reference>
<dbReference type="GO" id="GO:0005737">
    <property type="term" value="C:cytoplasm"/>
    <property type="evidence" value="ECO:0007669"/>
    <property type="project" value="UniProtKB-SubCell"/>
</dbReference>
<gene>
    <name evidence="8" type="ORF">NDN08_001320</name>
</gene>
<evidence type="ECO:0000256" key="5">
    <source>
        <dbReference type="ARBA" id="ARBA00022837"/>
    </source>
</evidence>
<dbReference type="GO" id="GO:0048306">
    <property type="term" value="F:calcium-dependent protein binding"/>
    <property type="evidence" value="ECO:0007669"/>
    <property type="project" value="UniProtKB-ARBA"/>
</dbReference>
<dbReference type="Gene3D" id="1.10.238.10">
    <property type="entry name" value="EF-hand"/>
    <property type="match status" value="1"/>
</dbReference>
<feature type="compositionally biased region" description="Pro residues" evidence="6">
    <location>
        <begin position="16"/>
        <end position="30"/>
    </location>
</feature>
<comment type="subcellular location">
    <subcellularLocation>
        <location evidence="1">Cytoplasm</location>
    </subcellularLocation>
</comment>
<evidence type="ECO:0000256" key="2">
    <source>
        <dbReference type="ARBA" id="ARBA00022490"/>
    </source>
</evidence>
<evidence type="ECO:0000313" key="9">
    <source>
        <dbReference type="Proteomes" id="UP001157974"/>
    </source>
</evidence>
<evidence type="ECO:0000256" key="1">
    <source>
        <dbReference type="ARBA" id="ARBA00004496"/>
    </source>
</evidence>
<protein>
    <recommendedName>
        <fullName evidence="7">EF-hand domain-containing protein</fullName>
    </recommendedName>
</protein>
<dbReference type="InterPro" id="IPR011992">
    <property type="entry name" value="EF-hand-dom_pair"/>
</dbReference>
<evidence type="ECO:0000256" key="3">
    <source>
        <dbReference type="ARBA" id="ARBA00022723"/>
    </source>
</evidence>
<dbReference type="InterPro" id="IPR018247">
    <property type="entry name" value="EF_Hand_1_Ca_BS"/>
</dbReference>
<comment type="caution">
    <text evidence="8">The sequence shown here is derived from an EMBL/GenBank/DDBJ whole genome shotgun (WGS) entry which is preliminary data.</text>
</comment>
<dbReference type="AlphaFoldDB" id="A0AAV8UQF8"/>
<evidence type="ECO:0000313" key="8">
    <source>
        <dbReference type="EMBL" id="KAJ8904805.1"/>
    </source>
</evidence>
<keyword evidence="4" id="KW-0677">Repeat</keyword>
<evidence type="ECO:0000259" key="7">
    <source>
        <dbReference type="PROSITE" id="PS50222"/>
    </source>
</evidence>
<sequence>MQGGSNNHGYGGGGGYPPPGGAPGGQPHPPASSYQSAYPPAAPGGPAYPPPPQQGGYPQQGGPPPDSQREKFYQWFGPHPQDAAGLSKVVQKLGLALPVSVCGLLLRMHDFDRTGTINFNEFMSVHQFILSVRDSFVSVDTDANGVLTLPELQQALGINGFSLDNVALGTLMESFDPERKGHLDLPAFVGLAAFLSSARGLFNQMDPHKQGQITVNFNQFCWLVGHLR</sequence>
<name>A0AAV8UQF8_9RHOD</name>
<accession>A0AAV8UQF8</accession>
<dbReference type="InterPro" id="IPR051426">
    <property type="entry name" value="Peflin/Sorcin_CaBP"/>
</dbReference>
<keyword evidence="9" id="KW-1185">Reference proteome</keyword>
<dbReference type="EMBL" id="JAMWBK010000005">
    <property type="protein sequence ID" value="KAJ8904805.1"/>
    <property type="molecule type" value="Genomic_DNA"/>
</dbReference>
<evidence type="ECO:0000256" key="6">
    <source>
        <dbReference type="SAM" id="MobiDB-lite"/>
    </source>
</evidence>
<dbReference type="GO" id="GO:0005509">
    <property type="term" value="F:calcium ion binding"/>
    <property type="evidence" value="ECO:0007669"/>
    <property type="project" value="InterPro"/>
</dbReference>
<keyword evidence="3" id="KW-0479">Metal-binding</keyword>